<reference evidence="2 3" key="1">
    <citation type="submission" date="2018-09" db="EMBL/GenBank/DDBJ databases">
        <authorList>
            <person name="Wang Z."/>
        </authorList>
    </citation>
    <scope>NUCLEOTIDE SEQUENCE [LARGE SCALE GENOMIC DNA]</scope>
    <source>
        <strain evidence="2 3">ALS 81</strain>
    </source>
</reference>
<evidence type="ECO:0000313" key="3">
    <source>
        <dbReference type="Proteomes" id="UP000286482"/>
    </source>
</evidence>
<gene>
    <name evidence="2" type="ORF">DBZ36_05690</name>
</gene>
<dbReference type="Pfam" id="PF00117">
    <property type="entry name" value="GATase"/>
    <property type="match status" value="1"/>
</dbReference>
<dbReference type="OrthoDB" id="9813383at2"/>
<comment type="caution">
    <text evidence="2">The sequence shown here is derived from an EMBL/GenBank/DDBJ whole genome shotgun (WGS) entry which is preliminary data.</text>
</comment>
<dbReference type="InterPro" id="IPR044992">
    <property type="entry name" value="ChyE-like"/>
</dbReference>
<dbReference type="InterPro" id="IPR017926">
    <property type="entry name" value="GATASE"/>
</dbReference>
<dbReference type="AlphaFoldDB" id="A0A420EH01"/>
<organism evidence="2 3">
    <name type="scientific">Alginatibacterium sediminis</name>
    <dbReference type="NCBI Taxonomy" id="2164068"/>
    <lineage>
        <taxon>Bacteria</taxon>
        <taxon>Pseudomonadati</taxon>
        <taxon>Pseudomonadota</taxon>
        <taxon>Gammaproteobacteria</taxon>
        <taxon>Alteromonadales</taxon>
        <taxon>Alteromonadaceae</taxon>
        <taxon>Alginatibacterium</taxon>
    </lineage>
</organism>
<dbReference type="CDD" id="cd01741">
    <property type="entry name" value="GATase1_1"/>
    <property type="match status" value="1"/>
</dbReference>
<dbReference type="PANTHER" id="PTHR42695:SF5">
    <property type="entry name" value="GLUTAMINE AMIDOTRANSFERASE YLR126C-RELATED"/>
    <property type="match status" value="1"/>
</dbReference>
<evidence type="ECO:0000259" key="1">
    <source>
        <dbReference type="Pfam" id="PF00117"/>
    </source>
</evidence>
<accession>A0A420EH01</accession>
<name>A0A420EH01_9ALTE</name>
<feature type="domain" description="Glutamine amidotransferase" evidence="1">
    <location>
        <begin position="30"/>
        <end position="188"/>
    </location>
</feature>
<proteinExistence type="predicted"/>
<dbReference type="EMBL" id="RAQO01000004">
    <property type="protein sequence ID" value="RKF19944.1"/>
    <property type="molecule type" value="Genomic_DNA"/>
</dbReference>
<evidence type="ECO:0000313" key="2">
    <source>
        <dbReference type="EMBL" id="RKF19944.1"/>
    </source>
</evidence>
<protein>
    <submittedName>
        <fullName evidence="2">GMP synthase</fullName>
    </submittedName>
</protein>
<dbReference type="PROSITE" id="PS51273">
    <property type="entry name" value="GATASE_TYPE_1"/>
    <property type="match status" value="1"/>
</dbReference>
<dbReference type="RefSeq" id="WP_120353948.1">
    <property type="nucleotide sequence ID" value="NZ_RAQO01000004.1"/>
</dbReference>
<dbReference type="Gene3D" id="3.40.50.880">
    <property type="match status" value="1"/>
</dbReference>
<keyword evidence="3" id="KW-1185">Reference proteome</keyword>
<dbReference type="GO" id="GO:0005829">
    <property type="term" value="C:cytosol"/>
    <property type="evidence" value="ECO:0007669"/>
    <property type="project" value="TreeGrafter"/>
</dbReference>
<sequence length="236" mass="26467">MRVALLLCDDIRAELQNEFGNYPESFANLFEAAGCELEIHTFRVLDGKYPSKLDLYDAFITSGSKFGVNDELDWIRELEKFVFRLHQEQRVLIGICFGHQLIAKVLGGLVEQANQGWGVGVHSSKFYSKPAWIGDAKDSFDLLVSHQDQVTHLPNGASTLAGSDFCPNSLVQFSPRFLGVQGHPEFTADYSRALIKLRSESYSQDVMEQGLKSTYQHIDSLLLARAIINFIAMQTT</sequence>
<dbReference type="PANTHER" id="PTHR42695">
    <property type="entry name" value="GLUTAMINE AMIDOTRANSFERASE YLR126C-RELATED"/>
    <property type="match status" value="1"/>
</dbReference>
<dbReference type="Proteomes" id="UP000286482">
    <property type="component" value="Unassembled WGS sequence"/>
</dbReference>
<dbReference type="InterPro" id="IPR029062">
    <property type="entry name" value="Class_I_gatase-like"/>
</dbReference>
<dbReference type="SUPFAM" id="SSF52317">
    <property type="entry name" value="Class I glutamine amidotransferase-like"/>
    <property type="match status" value="1"/>
</dbReference>